<comment type="caution">
    <text evidence="1">The sequence shown here is derived from an EMBL/GenBank/DDBJ whole genome shotgun (WGS) entry which is preliminary data.</text>
</comment>
<evidence type="ECO:0000313" key="1">
    <source>
        <dbReference type="EMBL" id="MCI58389.1"/>
    </source>
</evidence>
<proteinExistence type="predicted"/>
<evidence type="ECO:0000313" key="2">
    <source>
        <dbReference type="Proteomes" id="UP000265520"/>
    </source>
</evidence>
<name>A0A392TBA0_9FABA</name>
<accession>A0A392TBA0</accession>
<dbReference type="Proteomes" id="UP000265520">
    <property type="component" value="Unassembled WGS sequence"/>
</dbReference>
<protein>
    <submittedName>
        <fullName evidence="1">Uncharacterized protein</fullName>
    </submittedName>
</protein>
<feature type="non-terminal residue" evidence="1">
    <location>
        <position position="1"/>
    </location>
</feature>
<dbReference type="EMBL" id="LXQA010545393">
    <property type="protein sequence ID" value="MCI58389.1"/>
    <property type="molecule type" value="Genomic_DNA"/>
</dbReference>
<keyword evidence="2" id="KW-1185">Reference proteome</keyword>
<organism evidence="1 2">
    <name type="scientific">Trifolium medium</name>
    <dbReference type="NCBI Taxonomy" id="97028"/>
    <lineage>
        <taxon>Eukaryota</taxon>
        <taxon>Viridiplantae</taxon>
        <taxon>Streptophyta</taxon>
        <taxon>Embryophyta</taxon>
        <taxon>Tracheophyta</taxon>
        <taxon>Spermatophyta</taxon>
        <taxon>Magnoliopsida</taxon>
        <taxon>eudicotyledons</taxon>
        <taxon>Gunneridae</taxon>
        <taxon>Pentapetalae</taxon>
        <taxon>rosids</taxon>
        <taxon>fabids</taxon>
        <taxon>Fabales</taxon>
        <taxon>Fabaceae</taxon>
        <taxon>Papilionoideae</taxon>
        <taxon>50 kb inversion clade</taxon>
        <taxon>NPAAA clade</taxon>
        <taxon>Hologalegina</taxon>
        <taxon>IRL clade</taxon>
        <taxon>Trifolieae</taxon>
        <taxon>Trifolium</taxon>
    </lineage>
</organism>
<reference evidence="1 2" key="1">
    <citation type="journal article" date="2018" name="Front. Plant Sci.">
        <title>Red Clover (Trifolium pratense) and Zigzag Clover (T. medium) - A Picture of Genomic Similarities and Differences.</title>
        <authorList>
            <person name="Dluhosova J."/>
            <person name="Istvanek J."/>
            <person name="Nedelnik J."/>
            <person name="Repkova J."/>
        </authorList>
    </citation>
    <scope>NUCLEOTIDE SEQUENCE [LARGE SCALE GENOMIC DNA]</scope>
    <source>
        <strain evidence="2">cv. 10/8</strain>
        <tissue evidence="1">Leaf</tissue>
    </source>
</reference>
<dbReference type="AlphaFoldDB" id="A0A392TBA0"/>
<sequence>PFWLDHLPWQFCRIVADLRRTGFFQNM</sequence>